<keyword evidence="3" id="KW-1185">Reference proteome</keyword>
<evidence type="ECO:0000259" key="1">
    <source>
        <dbReference type="Pfam" id="PF01323"/>
    </source>
</evidence>
<dbReference type="GeneID" id="55996804"/>
<sequence length="245" mass="27508">MTVIHIDIISDIVCAWCYIGKKTLEKAISLYQKTYPGGKNDIFKITWRPYYLDYHHQHNTSLVSDGSSSSVDKSEVAKVKLAHMSPERLEALKQRMDRIGRSVGIIFKPGGKIGSTRAAHHLINLCQATQTGNSVEVRDALVTRLFEAYHELEQDISSRTVLREIAVEAGMDAAQVDEFLDSFSSPEVLQESEVDREARQNKEATNTGVPLFIVQDVHRVDGAQDLMEFVEIFGKIREEEGQAEA</sequence>
<dbReference type="PANTHER" id="PTHR13887:SF41">
    <property type="entry name" value="THIOREDOXIN SUPERFAMILY PROTEIN"/>
    <property type="match status" value="1"/>
</dbReference>
<accession>A0A7H8RCA3</accession>
<dbReference type="PANTHER" id="PTHR13887">
    <property type="entry name" value="GLUTATHIONE S-TRANSFERASE KAPPA"/>
    <property type="match status" value="1"/>
</dbReference>
<dbReference type="SUPFAM" id="SSF52833">
    <property type="entry name" value="Thioredoxin-like"/>
    <property type="match status" value="1"/>
</dbReference>
<gene>
    <name evidence="2" type="ORF">TRUGW13939_09321</name>
</gene>
<proteinExistence type="predicted"/>
<evidence type="ECO:0000313" key="2">
    <source>
        <dbReference type="EMBL" id="QKX62163.1"/>
    </source>
</evidence>
<feature type="domain" description="DSBA-like thioredoxin" evidence="1">
    <location>
        <begin position="6"/>
        <end position="231"/>
    </location>
</feature>
<dbReference type="GO" id="GO:0016491">
    <property type="term" value="F:oxidoreductase activity"/>
    <property type="evidence" value="ECO:0007669"/>
    <property type="project" value="InterPro"/>
</dbReference>
<protein>
    <recommendedName>
        <fullName evidence="1">DSBA-like thioredoxin domain-containing protein</fullName>
    </recommendedName>
</protein>
<dbReference type="Gene3D" id="3.40.30.10">
    <property type="entry name" value="Glutaredoxin"/>
    <property type="match status" value="1"/>
</dbReference>
<dbReference type="InterPro" id="IPR001853">
    <property type="entry name" value="DSBA-like_thioredoxin_dom"/>
</dbReference>
<dbReference type="OrthoDB" id="1930760at2759"/>
<dbReference type="InterPro" id="IPR036249">
    <property type="entry name" value="Thioredoxin-like_sf"/>
</dbReference>
<dbReference type="Pfam" id="PF01323">
    <property type="entry name" value="DSBA"/>
    <property type="match status" value="1"/>
</dbReference>
<dbReference type="EMBL" id="CP055902">
    <property type="protein sequence ID" value="QKX62163.1"/>
    <property type="molecule type" value="Genomic_DNA"/>
</dbReference>
<dbReference type="AlphaFoldDB" id="A0A7H8RCA3"/>
<organism evidence="2 3">
    <name type="scientific">Talaromyces rugulosus</name>
    <name type="common">Penicillium rugulosum</name>
    <dbReference type="NCBI Taxonomy" id="121627"/>
    <lineage>
        <taxon>Eukaryota</taxon>
        <taxon>Fungi</taxon>
        <taxon>Dikarya</taxon>
        <taxon>Ascomycota</taxon>
        <taxon>Pezizomycotina</taxon>
        <taxon>Eurotiomycetes</taxon>
        <taxon>Eurotiomycetidae</taxon>
        <taxon>Eurotiales</taxon>
        <taxon>Trichocomaceae</taxon>
        <taxon>Talaromyces</taxon>
        <taxon>Talaromyces sect. Islandici</taxon>
    </lineage>
</organism>
<reference evidence="3" key="1">
    <citation type="submission" date="2020-06" db="EMBL/GenBank/DDBJ databases">
        <title>A chromosome-scale genome assembly of Talaromyces rugulosus W13939.</title>
        <authorList>
            <person name="Wang B."/>
            <person name="Guo L."/>
            <person name="Ye K."/>
            <person name="Wang L."/>
        </authorList>
    </citation>
    <scope>NUCLEOTIDE SEQUENCE [LARGE SCALE GENOMIC DNA]</scope>
    <source>
        <strain evidence="3">W13939</strain>
    </source>
</reference>
<dbReference type="CDD" id="cd03024">
    <property type="entry name" value="DsbA_FrnE"/>
    <property type="match status" value="1"/>
</dbReference>
<name>A0A7H8RCA3_TALRU</name>
<dbReference type="Proteomes" id="UP000509510">
    <property type="component" value="Chromosome V"/>
</dbReference>
<dbReference type="KEGG" id="trg:TRUGW13939_09321"/>
<evidence type="ECO:0000313" key="3">
    <source>
        <dbReference type="Proteomes" id="UP000509510"/>
    </source>
</evidence>
<dbReference type="RefSeq" id="XP_035348337.1">
    <property type="nucleotide sequence ID" value="XM_035492444.1"/>
</dbReference>